<dbReference type="InterPro" id="IPR043504">
    <property type="entry name" value="Peptidase_S1_PA_chymotrypsin"/>
</dbReference>
<evidence type="ECO:0000256" key="1">
    <source>
        <dbReference type="ARBA" id="ARBA00023157"/>
    </source>
</evidence>
<keyword evidence="1" id="KW-1015">Disulfide bond</keyword>
<dbReference type="AlphaFoldDB" id="A0A0B6YYH9"/>
<dbReference type="InterPro" id="IPR018114">
    <property type="entry name" value="TRYPSIN_HIS"/>
</dbReference>
<dbReference type="PANTHER" id="PTHR24252">
    <property type="entry name" value="ACROSIN-RELATED"/>
    <property type="match status" value="1"/>
</dbReference>
<dbReference type="InterPro" id="IPR009003">
    <property type="entry name" value="Peptidase_S1_PA"/>
</dbReference>
<organism evidence="3">
    <name type="scientific">Arion vulgaris</name>
    <dbReference type="NCBI Taxonomy" id="1028688"/>
    <lineage>
        <taxon>Eukaryota</taxon>
        <taxon>Metazoa</taxon>
        <taxon>Spiralia</taxon>
        <taxon>Lophotrochozoa</taxon>
        <taxon>Mollusca</taxon>
        <taxon>Gastropoda</taxon>
        <taxon>Heterobranchia</taxon>
        <taxon>Euthyneura</taxon>
        <taxon>Panpulmonata</taxon>
        <taxon>Eupulmonata</taxon>
        <taxon>Stylommatophora</taxon>
        <taxon>Helicina</taxon>
        <taxon>Arionoidea</taxon>
        <taxon>Arionidae</taxon>
        <taxon>Arion</taxon>
    </lineage>
</organism>
<feature type="non-terminal residue" evidence="3">
    <location>
        <position position="84"/>
    </location>
</feature>
<proteinExistence type="predicted"/>
<dbReference type="FunFam" id="2.40.10.10:FF:000068">
    <property type="entry name" value="transmembrane protease serine 2"/>
    <property type="match status" value="1"/>
</dbReference>
<dbReference type="Gene3D" id="2.40.10.10">
    <property type="entry name" value="Trypsin-like serine proteases"/>
    <property type="match status" value="1"/>
</dbReference>
<name>A0A0B6YYH9_9EUPU</name>
<evidence type="ECO:0000313" key="3">
    <source>
        <dbReference type="EMBL" id="CEK60776.1"/>
    </source>
</evidence>
<protein>
    <recommendedName>
        <fullName evidence="2">Peptidase S1 domain-containing protein</fullName>
    </recommendedName>
</protein>
<dbReference type="PRINTS" id="PR00722">
    <property type="entry name" value="CHYMOTRYPSIN"/>
</dbReference>
<dbReference type="InterPro" id="IPR001314">
    <property type="entry name" value="Peptidase_S1A"/>
</dbReference>
<dbReference type="EMBL" id="HACG01013911">
    <property type="protein sequence ID" value="CEK60776.1"/>
    <property type="molecule type" value="Transcribed_RNA"/>
</dbReference>
<dbReference type="GO" id="GO:0006508">
    <property type="term" value="P:proteolysis"/>
    <property type="evidence" value="ECO:0007669"/>
    <property type="project" value="InterPro"/>
</dbReference>
<dbReference type="InterPro" id="IPR001254">
    <property type="entry name" value="Trypsin_dom"/>
</dbReference>
<feature type="domain" description="Peptidase S1" evidence="2">
    <location>
        <begin position="1"/>
        <end position="84"/>
    </location>
</feature>
<gene>
    <name evidence="3" type="primary">ORF40352</name>
</gene>
<evidence type="ECO:0000259" key="2">
    <source>
        <dbReference type="PROSITE" id="PS50240"/>
    </source>
</evidence>
<feature type="non-terminal residue" evidence="3">
    <location>
        <position position="1"/>
    </location>
</feature>
<dbReference type="PROSITE" id="PS00134">
    <property type="entry name" value="TRYPSIN_HIS"/>
    <property type="match status" value="1"/>
</dbReference>
<sequence length="84" mass="9504">YNIHQCGGSIIHPYFILTAGHCVDSSLDYTHMWIVAGTSRLSQLGSFGQQKKVRRAITYPGYRQLNGIDLALLELEEPLTYNDF</sequence>
<accession>A0A0B6YYH9</accession>
<dbReference type="Pfam" id="PF00089">
    <property type="entry name" value="Trypsin"/>
    <property type="match status" value="1"/>
</dbReference>
<dbReference type="PANTHER" id="PTHR24252:SF18">
    <property type="entry name" value="OVOCHYMASE 1"/>
    <property type="match status" value="1"/>
</dbReference>
<dbReference type="SUPFAM" id="SSF50494">
    <property type="entry name" value="Trypsin-like serine proteases"/>
    <property type="match status" value="1"/>
</dbReference>
<dbReference type="GO" id="GO:0004252">
    <property type="term" value="F:serine-type endopeptidase activity"/>
    <property type="evidence" value="ECO:0007669"/>
    <property type="project" value="InterPro"/>
</dbReference>
<reference evidence="3" key="1">
    <citation type="submission" date="2014-12" db="EMBL/GenBank/DDBJ databases">
        <title>Insight into the proteome of Arion vulgaris.</title>
        <authorList>
            <person name="Aradska J."/>
            <person name="Bulat T."/>
            <person name="Smidak R."/>
            <person name="Sarate P."/>
            <person name="Gangsoo J."/>
            <person name="Sialana F."/>
            <person name="Bilban M."/>
            <person name="Lubec G."/>
        </authorList>
    </citation>
    <scope>NUCLEOTIDE SEQUENCE</scope>
    <source>
        <tissue evidence="3">Skin</tissue>
    </source>
</reference>
<dbReference type="PROSITE" id="PS50240">
    <property type="entry name" value="TRYPSIN_DOM"/>
    <property type="match status" value="1"/>
</dbReference>